<name>A0A5K4F3E7_SCHMA</name>
<accession>A0A5K4F3E7</accession>
<feature type="region of interest" description="Disordered" evidence="7">
    <location>
        <begin position="772"/>
        <end position="801"/>
    </location>
</feature>
<keyword evidence="4 8" id="KW-0472">Membrane</keyword>
<evidence type="ECO:0000256" key="5">
    <source>
        <dbReference type="ARBA" id="ARBA00023463"/>
    </source>
</evidence>
<feature type="transmembrane region" description="Helical" evidence="8">
    <location>
        <begin position="181"/>
        <end position="207"/>
    </location>
</feature>
<feature type="transmembrane region" description="Helical" evidence="8">
    <location>
        <begin position="145"/>
        <end position="169"/>
    </location>
</feature>
<dbReference type="Pfam" id="PF01529">
    <property type="entry name" value="DHHC"/>
    <property type="match status" value="1"/>
</dbReference>
<dbReference type="GO" id="GO:0019706">
    <property type="term" value="F:protein-cysteine S-palmitoyltransferase activity"/>
    <property type="evidence" value="ECO:0007669"/>
    <property type="project" value="UniProtKB-EC"/>
</dbReference>
<reference evidence="10" key="1">
    <citation type="journal article" date="2012" name="PLoS Negl. Trop. Dis.">
        <title>A systematically improved high quality genome and transcriptome of the human blood fluke Schistosoma mansoni.</title>
        <authorList>
            <person name="Protasio A.V."/>
            <person name="Tsai I.J."/>
            <person name="Babbage A."/>
            <person name="Nichol S."/>
            <person name="Hunt M."/>
            <person name="Aslett M.A."/>
            <person name="De Silva N."/>
            <person name="Velarde G.S."/>
            <person name="Anderson T.J."/>
            <person name="Clark R.C."/>
            <person name="Davidson C."/>
            <person name="Dillon G.P."/>
            <person name="Holroyd N.E."/>
            <person name="LoVerde P.T."/>
            <person name="Lloyd C."/>
            <person name="McQuillan J."/>
            <person name="Oliveira G."/>
            <person name="Otto T.D."/>
            <person name="Parker-Manuel S.J."/>
            <person name="Quail M.A."/>
            <person name="Wilson R.A."/>
            <person name="Zerlotini A."/>
            <person name="Dunne D.W."/>
            <person name="Berriman M."/>
        </authorList>
    </citation>
    <scope>NUCLEOTIDE SEQUENCE [LARGE SCALE GENOMIC DNA]</scope>
    <source>
        <strain evidence="10">Puerto Rican</strain>
    </source>
</reference>
<feature type="compositionally biased region" description="Polar residues" evidence="7">
    <location>
        <begin position="840"/>
        <end position="851"/>
    </location>
</feature>
<comment type="subcellular location">
    <subcellularLocation>
        <location evidence="1">Membrane</location>
        <topology evidence="1">Multi-pass membrane protein</topology>
    </subcellularLocation>
</comment>
<feature type="compositionally biased region" description="Low complexity" evidence="7">
    <location>
        <begin position="775"/>
        <end position="793"/>
    </location>
</feature>
<evidence type="ECO:0000259" key="9">
    <source>
        <dbReference type="Pfam" id="PF01529"/>
    </source>
</evidence>
<comment type="catalytic activity">
    <reaction evidence="6">
        <text>L-cysteinyl-[protein] + hexadecanoyl-CoA = S-hexadecanoyl-L-cysteinyl-[protein] + CoA</text>
        <dbReference type="Rhea" id="RHEA:36683"/>
        <dbReference type="Rhea" id="RHEA-COMP:10131"/>
        <dbReference type="Rhea" id="RHEA-COMP:11032"/>
        <dbReference type="ChEBI" id="CHEBI:29950"/>
        <dbReference type="ChEBI" id="CHEBI:57287"/>
        <dbReference type="ChEBI" id="CHEBI:57379"/>
        <dbReference type="ChEBI" id="CHEBI:74151"/>
        <dbReference type="EC" id="2.3.1.225"/>
    </reaction>
    <physiologicalReaction direction="left-to-right" evidence="6">
        <dbReference type="Rhea" id="RHEA:36684"/>
    </physiologicalReaction>
</comment>
<evidence type="ECO:0000313" key="10">
    <source>
        <dbReference type="Proteomes" id="UP000008854"/>
    </source>
</evidence>
<sequence length="909" mass="100547">MMCSAKVADVIPAVVAWSLIVGITAVYLTFICFQFAATYSWSIFVLHAILVFYVLCCLTRTTFMDPGYFPFATEGEAEYEETKSAPVHREYNINGVLAKVKWCSTCLFYRPPRCSHCSICNRCVDTFDHHCPWVNNCIGKRNARYFFMFLISLTLHMIAVFSITLASLLLNDQPIVFYTNIIRIITLSLVGVSFIPVFGLTSFHVYLISRGMTTNEQVTDKFRGLLNPFTLGCLLNWRRFCCEPQFPRRYLEVDSTKSRRIKCFKLRKSRFSKFNHFMISSGGAGPRGTDDAVTNTYTESNHKLLIDHIHSTTINDNINHNYSTENDIMLDNTDTKMPNTNNNIFYDKKSLGGGKYLYTLKVPQNHSHNHPCQQLTNQNQDSTRSTNQLIPRGPLVYDNEEPLSSIISNLTSNRNNVTTTAITTTTQTGNHKLQGHNDTCSINEQNLPCTNARPSADSLGTLDSVYQPHHQNSCNNSGKVLVDTASISLSGWSEDAVSLKTLDRLIGITRHHHPTIGGNDSAIATSIGGGGGGGGSSGPTYLTVERIQENGESLIDSSTSVLDRNIPTDQDSTQFFNFNGPHMNDYTGILPTSTADSISQHFTHTLPLSQQNIVRSPGENDSYCNFYDGSVTGVIGNETSGTVGINVLPSSVNSLSNTFNHVDNPLSVNDNYHVNYSNANDNNSLFNSNPLLINNGTNHPITNRNRTQYSTTTNTTTTNNNSGSIFMVNEPHISASNNSELLNPSRSTINNNTQHGSIELPYIPSLYHARDNRNIRNNNNNNNNNNNSNHNNSTHPLGNYAQPTFVNQVFNEQSSDQSSPNTSRFSFIFSPLDVSAPHASQETLSTATSQTSIPLLGSPSSPRGFSSSSQSHNNRDPPINDSSAPIDYETGNYCVSRTGTMLPSNRISN</sequence>
<feature type="compositionally biased region" description="Low complexity" evidence="7">
    <location>
        <begin position="852"/>
        <end position="871"/>
    </location>
</feature>
<dbReference type="PROSITE" id="PS50216">
    <property type="entry name" value="DHHC"/>
    <property type="match status" value="1"/>
</dbReference>
<reference evidence="11" key="2">
    <citation type="submission" date="2019-11" db="UniProtKB">
        <authorList>
            <consortium name="WormBaseParasite"/>
        </authorList>
    </citation>
    <scope>IDENTIFICATION</scope>
    <source>
        <strain evidence="11">Puerto Rican</strain>
    </source>
</reference>
<evidence type="ECO:0000256" key="4">
    <source>
        <dbReference type="ARBA" id="ARBA00023136"/>
    </source>
</evidence>
<feature type="transmembrane region" description="Helical" evidence="8">
    <location>
        <begin position="7"/>
        <end position="30"/>
    </location>
</feature>
<dbReference type="GO" id="GO:0016020">
    <property type="term" value="C:membrane"/>
    <property type="evidence" value="ECO:0007669"/>
    <property type="project" value="UniProtKB-SubCell"/>
</dbReference>
<dbReference type="InterPro" id="IPR001594">
    <property type="entry name" value="Palmitoyltrfase_DHHC"/>
</dbReference>
<protein>
    <submittedName>
        <fullName evidence="11">Palmitoyltransferase</fullName>
    </submittedName>
</protein>
<keyword evidence="10" id="KW-1185">Reference proteome</keyword>
<feature type="region of interest" description="Disordered" evidence="7">
    <location>
        <begin position="736"/>
        <end position="756"/>
    </location>
</feature>
<dbReference type="PANTHER" id="PTHR12349:SF2">
    <property type="entry name" value="PALMITOYLTRANSFERASE ZDHHC8"/>
    <property type="match status" value="1"/>
</dbReference>
<evidence type="ECO:0000256" key="1">
    <source>
        <dbReference type="ARBA" id="ARBA00004141"/>
    </source>
</evidence>
<dbReference type="AlphaFoldDB" id="A0A5K4F3E7"/>
<feature type="domain" description="Palmitoyltransferase DHHC" evidence="9">
    <location>
        <begin position="101"/>
        <end position="219"/>
    </location>
</feature>
<keyword evidence="3 8" id="KW-1133">Transmembrane helix</keyword>
<dbReference type="PANTHER" id="PTHR12349">
    <property type="entry name" value="ANKYRIN REPEAT AND LEM DOMAIN-CONTAINING PROTEIN 2"/>
    <property type="match status" value="1"/>
</dbReference>
<evidence type="ECO:0000256" key="6">
    <source>
        <dbReference type="ARBA" id="ARBA00047790"/>
    </source>
</evidence>
<dbReference type="STRING" id="6183.A0A5K4F3E7"/>
<evidence type="ECO:0000256" key="3">
    <source>
        <dbReference type="ARBA" id="ARBA00022989"/>
    </source>
</evidence>
<dbReference type="InParanoid" id="A0A5K4F3E7"/>
<keyword evidence="2 8" id="KW-0812">Transmembrane</keyword>
<organism evidence="10 11">
    <name type="scientific">Schistosoma mansoni</name>
    <name type="common">Blood fluke</name>
    <dbReference type="NCBI Taxonomy" id="6183"/>
    <lineage>
        <taxon>Eukaryota</taxon>
        <taxon>Metazoa</taxon>
        <taxon>Spiralia</taxon>
        <taxon>Lophotrochozoa</taxon>
        <taxon>Platyhelminthes</taxon>
        <taxon>Trematoda</taxon>
        <taxon>Digenea</taxon>
        <taxon>Strigeidida</taxon>
        <taxon>Schistosomatoidea</taxon>
        <taxon>Schistosomatidae</taxon>
        <taxon>Schistosoma</taxon>
    </lineage>
</organism>
<dbReference type="WBParaSite" id="Smp_312820.1">
    <property type="protein sequence ID" value="Smp_312820.1"/>
    <property type="gene ID" value="Smp_312820"/>
</dbReference>
<feature type="region of interest" description="Disordered" evidence="7">
    <location>
        <begin position="840"/>
        <end position="887"/>
    </location>
</feature>
<evidence type="ECO:0000256" key="7">
    <source>
        <dbReference type="SAM" id="MobiDB-lite"/>
    </source>
</evidence>
<dbReference type="Proteomes" id="UP000008854">
    <property type="component" value="Unassembled WGS sequence"/>
</dbReference>
<evidence type="ECO:0000256" key="8">
    <source>
        <dbReference type="SAM" id="Phobius"/>
    </source>
</evidence>
<comment type="similarity">
    <text evidence="5">Belongs to the DHHC palmitoyltransferase family. ERF2/ZDHHC9 subfamily.</text>
</comment>
<proteinExistence type="inferred from homology"/>
<evidence type="ECO:0000256" key="2">
    <source>
        <dbReference type="ARBA" id="ARBA00022692"/>
    </source>
</evidence>
<evidence type="ECO:0000313" key="11">
    <source>
        <dbReference type="WBParaSite" id="Smp_312820.1"/>
    </source>
</evidence>
<feature type="transmembrane region" description="Helical" evidence="8">
    <location>
        <begin position="36"/>
        <end position="58"/>
    </location>
</feature>